<dbReference type="CDD" id="cd00383">
    <property type="entry name" value="trans_reg_C"/>
    <property type="match status" value="1"/>
</dbReference>
<evidence type="ECO:0000256" key="2">
    <source>
        <dbReference type="PROSITE-ProRule" id="PRU01091"/>
    </source>
</evidence>
<dbReference type="Proteomes" id="UP000583101">
    <property type="component" value="Unassembled WGS sequence"/>
</dbReference>
<dbReference type="EMBL" id="SNQG01000001">
    <property type="protein sequence ID" value="TEW68646.1"/>
    <property type="molecule type" value="Genomic_DNA"/>
</dbReference>
<organism evidence="5 6">
    <name type="scientific">Mucilaginibacter phyllosphaerae</name>
    <dbReference type="NCBI Taxonomy" id="1812349"/>
    <lineage>
        <taxon>Bacteria</taxon>
        <taxon>Pseudomonadati</taxon>
        <taxon>Bacteroidota</taxon>
        <taxon>Sphingobacteriia</taxon>
        <taxon>Sphingobacteriales</taxon>
        <taxon>Sphingobacteriaceae</taxon>
        <taxon>Mucilaginibacter</taxon>
    </lineage>
</organism>
<evidence type="ECO:0000313" key="5">
    <source>
        <dbReference type="EMBL" id="TEW68646.1"/>
    </source>
</evidence>
<dbReference type="GO" id="GO:0000160">
    <property type="term" value="P:phosphorelay signal transduction system"/>
    <property type="evidence" value="ECO:0007669"/>
    <property type="project" value="InterPro"/>
</dbReference>
<dbReference type="OrthoDB" id="9790442at2"/>
<evidence type="ECO:0000256" key="1">
    <source>
        <dbReference type="ARBA" id="ARBA00023125"/>
    </source>
</evidence>
<dbReference type="InterPro" id="IPR001867">
    <property type="entry name" value="OmpR/PhoB-type_DNA-bd"/>
</dbReference>
<dbReference type="InterPro" id="IPR016032">
    <property type="entry name" value="Sig_transdc_resp-reg_C-effctor"/>
</dbReference>
<evidence type="ECO:0000313" key="4">
    <source>
        <dbReference type="EMBL" id="MBB3968355.1"/>
    </source>
</evidence>
<dbReference type="RefSeq" id="WP_134334486.1">
    <property type="nucleotide sequence ID" value="NZ_BMCZ01000001.1"/>
</dbReference>
<protein>
    <submittedName>
        <fullName evidence="4">DNA-binding response OmpR family regulator</fullName>
    </submittedName>
    <submittedName>
        <fullName evidence="5">Winged helix family transcriptional regulator</fullName>
    </submittedName>
</protein>
<reference evidence="4 7" key="3">
    <citation type="submission" date="2020-08" db="EMBL/GenBank/DDBJ databases">
        <title>Genomic Encyclopedia of Type Strains, Phase IV (KMG-IV): sequencing the most valuable type-strain genomes for metagenomic binning, comparative biology and taxonomic classification.</title>
        <authorList>
            <person name="Goeker M."/>
        </authorList>
    </citation>
    <scope>NUCLEOTIDE SEQUENCE [LARGE SCALE GENOMIC DNA]</scope>
    <source>
        <strain evidence="4 7">DSM 100995</strain>
    </source>
</reference>
<sequence>MLCKNHHEVVPRKTLLVNIWCDESFFNARSPDVFMTKLRRHLQADPTIQIINVRGISYKLVW</sequence>
<keyword evidence="7" id="KW-1185">Reference proteome</keyword>
<keyword evidence="1 2" id="KW-0238">DNA-binding</keyword>
<accession>A0A4Y8AHT3</accession>
<reference evidence="5 6" key="1">
    <citation type="journal article" date="2016" name="Int. J. Syst. Evol. Microbiol.">
        <title>Proposal of Mucilaginibacter phyllosphaerae sp. nov. isolated from the phyllosphere of Galium album.</title>
        <authorList>
            <person name="Aydogan E.L."/>
            <person name="Busse H.J."/>
            <person name="Moser G."/>
            <person name="Muller C."/>
            <person name="Kampfer P."/>
            <person name="Glaeser S.P."/>
        </authorList>
    </citation>
    <scope>NUCLEOTIDE SEQUENCE [LARGE SCALE GENOMIC DNA]</scope>
    <source>
        <strain evidence="5 6">PP-F2FG21</strain>
    </source>
</reference>
<evidence type="ECO:0000313" key="6">
    <source>
        <dbReference type="Proteomes" id="UP000297248"/>
    </source>
</evidence>
<feature type="DNA-binding region" description="OmpR/PhoB-type" evidence="2">
    <location>
        <begin position="1"/>
        <end position="62"/>
    </location>
</feature>
<evidence type="ECO:0000313" key="7">
    <source>
        <dbReference type="Proteomes" id="UP000583101"/>
    </source>
</evidence>
<dbReference type="EMBL" id="JACIEG010000001">
    <property type="protein sequence ID" value="MBB3968355.1"/>
    <property type="molecule type" value="Genomic_DNA"/>
</dbReference>
<dbReference type="PROSITE" id="PS51755">
    <property type="entry name" value="OMPR_PHOB"/>
    <property type="match status" value="1"/>
</dbReference>
<name>A0A4Y8AHT3_9SPHI</name>
<dbReference type="Pfam" id="PF00486">
    <property type="entry name" value="Trans_reg_C"/>
    <property type="match status" value="1"/>
</dbReference>
<dbReference type="GO" id="GO:0006355">
    <property type="term" value="P:regulation of DNA-templated transcription"/>
    <property type="evidence" value="ECO:0007669"/>
    <property type="project" value="InterPro"/>
</dbReference>
<comment type="caution">
    <text evidence="5">The sequence shown here is derived from an EMBL/GenBank/DDBJ whole genome shotgun (WGS) entry which is preliminary data.</text>
</comment>
<feature type="domain" description="OmpR/PhoB-type" evidence="3">
    <location>
        <begin position="1"/>
        <end position="62"/>
    </location>
</feature>
<dbReference type="GO" id="GO:0003677">
    <property type="term" value="F:DNA binding"/>
    <property type="evidence" value="ECO:0007669"/>
    <property type="project" value="UniProtKB-UniRule"/>
</dbReference>
<evidence type="ECO:0000259" key="3">
    <source>
        <dbReference type="PROSITE" id="PS51755"/>
    </source>
</evidence>
<dbReference type="InterPro" id="IPR036388">
    <property type="entry name" value="WH-like_DNA-bd_sf"/>
</dbReference>
<gene>
    <name evidence="5" type="ORF">E2R65_00335</name>
    <name evidence="4" type="ORF">GGR35_000941</name>
</gene>
<dbReference type="Gene3D" id="1.10.10.10">
    <property type="entry name" value="Winged helix-like DNA-binding domain superfamily/Winged helix DNA-binding domain"/>
    <property type="match status" value="1"/>
</dbReference>
<dbReference type="SUPFAM" id="SSF46894">
    <property type="entry name" value="C-terminal effector domain of the bipartite response regulators"/>
    <property type="match status" value="1"/>
</dbReference>
<reference evidence="5" key="2">
    <citation type="submission" date="2019-03" db="EMBL/GenBank/DDBJ databases">
        <authorList>
            <person name="Yan Y.-Q."/>
            <person name="Du Z.-J."/>
        </authorList>
    </citation>
    <scope>NUCLEOTIDE SEQUENCE</scope>
    <source>
        <strain evidence="5">PP-F2FG21</strain>
    </source>
</reference>
<dbReference type="Proteomes" id="UP000297248">
    <property type="component" value="Unassembled WGS sequence"/>
</dbReference>
<dbReference type="AlphaFoldDB" id="A0A4Y8AHT3"/>
<proteinExistence type="predicted"/>